<sequence>MSEKGASSSATEKEKGVSEKGTSEKGVSGKQLLVMTDGEKFGIQVFEARNLPRLVSFLSKRPFFVRITHALTIKQTKALPPKEGVAKWDETLSGFVLDATAQVLIQVYAQRSMHEPNLVGTYSLSPEKLEARLNERFSLHIAYVDPRGRQSAFEVVVMFKTSASTSKSAEKAASSEDAPVAAPFVAELALDNMKDISGTANTVLADSQLVVSAVTTTKAQYAIWEPMMEKVEGLVNIVDGIAAIHPYANIAWAILSAIPKAIATQMERDDQVRTLLEALKDMMDTVHAAEDLEARCHDPKQAEIITKMLQQTGECGHFIQSYAKDINFWKRLLKNVVSKADSLVTKYTTVLGELRDAFLNQTTITTKLCVLRLADDLEDVAQQLAEIDADALLRDLPYGDGARCNPAKGCTLGTRVQFLDRLQEWVHSPDSSRMLVLFGQAGSGKSSIAHEIARRFEDMGRLTSSFVFDKSFQQPPHLPITTLARDLSDENPSFKKALVKTIRGDTSLRLGNRDCRSLFTRLLLDQLKDLHTLGPMVIVIDGLDECDEETREGLVSALANSAHELPENFRMLLTARPESDLEEAFSNRPEIGVLRMEDNILAQDTEQDILFYTRSRLSPRLSDEDCMQLAQEAGRLFQWAAVACDFIAKPPRGLTASRAFDILVNKKGKSRVQEKLDELYDTVLRTLFPDFEKYEDIPIQFRFVMGQILASFEPLSQNSLIALGQHAPDAPQDELQEVVRSVVDGMGSLLSNVTYATSVLPMIPLHTSFRDYLTSKERSGAFFIDLNDADRLLTHACLGLMLDTLQFNICDLETSHFRNVHIPDLDMRVQEKIPFHLSYACRFWDEHIDHVSFDHDLLAKAESLLREKLLFWIEVLSLIGAMNLATPALATLKKWLAGASEKEPGTVSEEFADLVEDVSRFVRYFGMPIAESTPHIYLSAIPFSPSSSPVFQLNHSHLPNTFYVAKGHAPHWPTLQMQIAAHKPGKSVTSIAFSHDGRSIVSGSYDWNVSVWDAETGAQVLGPLVGHGNPIMSVAFSSDDRRIASGSEDNTVRIWDATTGDVIFTSFLEHEHGVAGVAFLPDSYRVLAFSRDFTTRIWDPSTETSAAVSFEGHANGIEGIDRMFCVGHYISASRSDGMFEVYDPTTGKHVAGPFTGHTSWIVSMTLSSDGQRIATGSHDQSVRVWDFSNGNLLAGPLQGHTRDIYSVAFSPKENRYVASGSSDYTVRVWDVETGTCIAGPFHGHAGPVRTVSFSPDGHRVASGSVDQTICVWDLQVNGSGDDAPQAGHTDSITSLAFSPDGNQLVTGSIDHNIIQWRLDGTAEDTPVLRSCEGHTDGVTTIAYSPDGQFIASGSEDNTIRIWSAAGGQLVGKPLEGHNQPVQSLMFSSDSQMLVSGSFDETVRIWNVGTRELVHEPFEGHLWGILTVRFSPDDKRVAVGSRDNTIRVWDIETRETVVGPFPAHESWVQSLVYSPDGERIISSSDDNTLCVWNASTGEPIAGPFHGHNAEVVSVSLSSDGKRIASGSWDCSVCVWDAETGDIVAGPFNGHTSRINAVAFSPDDRYIASCSADRTIRIWDTTVGTKGHDGEDGEEEGKEEEKFGDQHELEKDGWVRGTSGELLFWVPSAHRTTLARPSTARILNAAETRLDFTRFVHGGEWAKCYSG</sequence>
<feature type="region of interest" description="Disordered" evidence="4">
    <location>
        <begin position="1"/>
        <end position="24"/>
    </location>
</feature>
<dbReference type="InterPro" id="IPR007111">
    <property type="entry name" value="NACHT_NTPase"/>
</dbReference>
<dbReference type="OrthoDB" id="163438at2759"/>
<proteinExistence type="predicted"/>
<keyword evidence="1 3" id="KW-0853">WD repeat</keyword>
<protein>
    <submittedName>
        <fullName evidence="6">WD40 repeat-like protein</fullName>
    </submittedName>
</protein>
<dbReference type="SUPFAM" id="SSF50998">
    <property type="entry name" value="Quinoprotein alcohol dehydrogenase-like"/>
    <property type="match status" value="1"/>
</dbReference>
<feature type="repeat" description="WD" evidence="3">
    <location>
        <begin position="1067"/>
        <end position="1108"/>
    </location>
</feature>
<dbReference type="SUPFAM" id="SSF52540">
    <property type="entry name" value="P-loop containing nucleoside triphosphate hydrolases"/>
    <property type="match status" value="1"/>
</dbReference>
<evidence type="ECO:0000313" key="6">
    <source>
        <dbReference type="EMBL" id="EIM80322.1"/>
    </source>
</evidence>
<feature type="repeat" description="WD" evidence="3">
    <location>
        <begin position="1154"/>
        <end position="1195"/>
    </location>
</feature>
<dbReference type="PROSITE" id="PS50294">
    <property type="entry name" value="WD_REPEATS_REGION"/>
    <property type="match status" value="13"/>
</dbReference>
<dbReference type="SMART" id="SM00320">
    <property type="entry name" value="WD40"/>
    <property type="match status" value="14"/>
</dbReference>
<evidence type="ECO:0000256" key="1">
    <source>
        <dbReference type="ARBA" id="ARBA00022574"/>
    </source>
</evidence>
<reference evidence="7" key="1">
    <citation type="journal article" date="2012" name="Science">
        <title>The Paleozoic origin of enzymatic lignin decomposition reconstructed from 31 fungal genomes.</title>
        <authorList>
            <person name="Floudas D."/>
            <person name="Binder M."/>
            <person name="Riley R."/>
            <person name="Barry K."/>
            <person name="Blanchette R.A."/>
            <person name="Henrissat B."/>
            <person name="Martinez A.T."/>
            <person name="Otillar R."/>
            <person name="Spatafora J.W."/>
            <person name="Yadav J.S."/>
            <person name="Aerts A."/>
            <person name="Benoit I."/>
            <person name="Boyd A."/>
            <person name="Carlson A."/>
            <person name="Copeland A."/>
            <person name="Coutinho P.M."/>
            <person name="de Vries R.P."/>
            <person name="Ferreira P."/>
            <person name="Findley K."/>
            <person name="Foster B."/>
            <person name="Gaskell J."/>
            <person name="Glotzer D."/>
            <person name="Gorecki P."/>
            <person name="Heitman J."/>
            <person name="Hesse C."/>
            <person name="Hori C."/>
            <person name="Igarashi K."/>
            <person name="Jurgens J.A."/>
            <person name="Kallen N."/>
            <person name="Kersten P."/>
            <person name="Kohler A."/>
            <person name="Kuees U."/>
            <person name="Kumar T.K.A."/>
            <person name="Kuo A."/>
            <person name="LaButti K."/>
            <person name="Larrondo L.F."/>
            <person name="Lindquist E."/>
            <person name="Ling A."/>
            <person name="Lombard V."/>
            <person name="Lucas S."/>
            <person name="Lundell T."/>
            <person name="Martin R."/>
            <person name="McLaughlin D.J."/>
            <person name="Morgenstern I."/>
            <person name="Morin E."/>
            <person name="Murat C."/>
            <person name="Nagy L.G."/>
            <person name="Nolan M."/>
            <person name="Ohm R.A."/>
            <person name="Patyshakuliyeva A."/>
            <person name="Rokas A."/>
            <person name="Ruiz-Duenas F.J."/>
            <person name="Sabat G."/>
            <person name="Salamov A."/>
            <person name="Samejima M."/>
            <person name="Schmutz J."/>
            <person name="Slot J.C."/>
            <person name="St John F."/>
            <person name="Stenlid J."/>
            <person name="Sun H."/>
            <person name="Sun S."/>
            <person name="Syed K."/>
            <person name="Tsang A."/>
            <person name="Wiebenga A."/>
            <person name="Young D."/>
            <person name="Pisabarro A."/>
            <person name="Eastwood D.C."/>
            <person name="Martin F."/>
            <person name="Cullen D."/>
            <person name="Grigoriev I.V."/>
            <person name="Hibbett D.S."/>
        </authorList>
    </citation>
    <scope>NUCLEOTIDE SEQUENCE [LARGE SCALE GENOMIC DNA]</scope>
    <source>
        <strain evidence="7">FP-91666</strain>
    </source>
</reference>
<dbReference type="RefSeq" id="XP_007310463.1">
    <property type="nucleotide sequence ID" value="XM_007310401.1"/>
</dbReference>
<keyword evidence="7" id="KW-1185">Reference proteome</keyword>
<evidence type="ECO:0000256" key="3">
    <source>
        <dbReference type="PROSITE-ProRule" id="PRU00221"/>
    </source>
</evidence>
<feature type="region of interest" description="Disordered" evidence="4">
    <location>
        <begin position="1581"/>
        <end position="1605"/>
    </location>
</feature>
<feature type="repeat" description="WD" evidence="3">
    <location>
        <begin position="1546"/>
        <end position="1578"/>
    </location>
</feature>
<feature type="repeat" description="WD" evidence="3">
    <location>
        <begin position="1460"/>
        <end position="1501"/>
    </location>
</feature>
<dbReference type="InterPro" id="IPR011047">
    <property type="entry name" value="Quinoprotein_ADH-like_sf"/>
</dbReference>
<evidence type="ECO:0000259" key="5">
    <source>
        <dbReference type="PROSITE" id="PS50837"/>
    </source>
</evidence>
<evidence type="ECO:0000313" key="7">
    <source>
        <dbReference type="Proteomes" id="UP000053927"/>
    </source>
</evidence>
<feature type="repeat" description="WD" evidence="3">
    <location>
        <begin position="1503"/>
        <end position="1544"/>
    </location>
</feature>
<dbReference type="PANTHER" id="PTHR22847">
    <property type="entry name" value="WD40 REPEAT PROTEIN"/>
    <property type="match status" value="1"/>
</dbReference>
<dbReference type="InterPro" id="IPR019775">
    <property type="entry name" value="WD40_repeat_CS"/>
</dbReference>
<keyword evidence="2" id="KW-0677">Repeat</keyword>
<feature type="domain" description="NACHT" evidence="5">
    <location>
        <begin position="433"/>
        <end position="583"/>
    </location>
</feature>
<dbReference type="PANTHER" id="PTHR22847:SF637">
    <property type="entry name" value="WD REPEAT DOMAIN 5B"/>
    <property type="match status" value="1"/>
</dbReference>
<dbReference type="Gene3D" id="3.40.50.300">
    <property type="entry name" value="P-loop containing nucleotide triphosphate hydrolases"/>
    <property type="match status" value="1"/>
</dbReference>
<evidence type="ECO:0000256" key="4">
    <source>
        <dbReference type="SAM" id="MobiDB-lite"/>
    </source>
</evidence>
<gene>
    <name evidence="6" type="ORF">STEHIDRAFT_172606</name>
</gene>
<dbReference type="Gene3D" id="2.130.10.10">
    <property type="entry name" value="YVTN repeat-like/Quinoprotein amine dehydrogenase"/>
    <property type="match status" value="5"/>
</dbReference>
<dbReference type="PROSITE" id="PS50082">
    <property type="entry name" value="WD_REPEATS_2"/>
    <property type="match status" value="13"/>
</dbReference>
<name>R7S181_STEHR</name>
<feature type="repeat" description="WD" evidence="3">
    <location>
        <begin position="1417"/>
        <end position="1458"/>
    </location>
</feature>
<dbReference type="InterPro" id="IPR020472">
    <property type="entry name" value="WD40_PAC1"/>
</dbReference>
<feature type="compositionally biased region" description="Polar residues" evidence="4">
    <location>
        <begin position="1"/>
        <end position="10"/>
    </location>
</feature>
<dbReference type="InterPro" id="IPR036322">
    <property type="entry name" value="WD40_repeat_dom_sf"/>
</dbReference>
<accession>R7S181</accession>
<dbReference type="GeneID" id="18804115"/>
<dbReference type="Proteomes" id="UP000053927">
    <property type="component" value="Unassembled WGS sequence"/>
</dbReference>
<dbReference type="SUPFAM" id="SSF50978">
    <property type="entry name" value="WD40 repeat-like"/>
    <property type="match status" value="1"/>
</dbReference>
<dbReference type="InterPro" id="IPR056884">
    <property type="entry name" value="NPHP3-like_N"/>
</dbReference>
<dbReference type="EMBL" id="JH687398">
    <property type="protein sequence ID" value="EIM80322.1"/>
    <property type="molecule type" value="Genomic_DNA"/>
</dbReference>
<dbReference type="Pfam" id="PF00400">
    <property type="entry name" value="WD40"/>
    <property type="match status" value="13"/>
</dbReference>
<dbReference type="KEGG" id="shs:STEHIDRAFT_172606"/>
<dbReference type="InterPro" id="IPR015943">
    <property type="entry name" value="WD40/YVTN_repeat-like_dom_sf"/>
</dbReference>
<dbReference type="InterPro" id="IPR001680">
    <property type="entry name" value="WD40_rpt"/>
</dbReference>
<dbReference type="PRINTS" id="PR00320">
    <property type="entry name" value="GPROTEINBRPT"/>
</dbReference>
<dbReference type="CDD" id="cd00200">
    <property type="entry name" value="WD40"/>
    <property type="match status" value="2"/>
</dbReference>
<feature type="repeat" description="WD" evidence="3">
    <location>
        <begin position="1374"/>
        <end position="1415"/>
    </location>
</feature>
<feature type="repeat" description="WD" evidence="3">
    <location>
        <begin position="1241"/>
        <end position="1275"/>
    </location>
</feature>
<feature type="compositionally biased region" description="Basic and acidic residues" evidence="4">
    <location>
        <begin position="11"/>
        <end position="23"/>
    </location>
</feature>
<dbReference type="GO" id="GO:1990234">
    <property type="term" value="C:transferase complex"/>
    <property type="evidence" value="ECO:0007669"/>
    <property type="project" value="UniProtKB-ARBA"/>
</dbReference>
<feature type="repeat" description="WD" evidence="3">
    <location>
        <begin position="1285"/>
        <end position="1319"/>
    </location>
</feature>
<organism evidence="6 7">
    <name type="scientific">Stereum hirsutum (strain FP-91666)</name>
    <name type="common">White-rot fungus</name>
    <dbReference type="NCBI Taxonomy" id="721885"/>
    <lineage>
        <taxon>Eukaryota</taxon>
        <taxon>Fungi</taxon>
        <taxon>Dikarya</taxon>
        <taxon>Basidiomycota</taxon>
        <taxon>Agaricomycotina</taxon>
        <taxon>Agaricomycetes</taxon>
        <taxon>Russulales</taxon>
        <taxon>Stereaceae</taxon>
        <taxon>Stereum</taxon>
    </lineage>
</organism>
<feature type="repeat" description="WD" evidence="3">
    <location>
        <begin position="1331"/>
        <end position="1372"/>
    </location>
</feature>
<evidence type="ECO:0000256" key="2">
    <source>
        <dbReference type="ARBA" id="ARBA00022737"/>
    </source>
</evidence>
<dbReference type="eggNOG" id="KOG4155">
    <property type="taxonomic scope" value="Eukaryota"/>
</dbReference>
<dbReference type="PROSITE" id="PS50837">
    <property type="entry name" value="NACHT"/>
    <property type="match status" value="1"/>
</dbReference>
<dbReference type="PROSITE" id="PS00678">
    <property type="entry name" value="WD_REPEATS_1"/>
    <property type="match status" value="8"/>
</dbReference>
<dbReference type="Pfam" id="PF24883">
    <property type="entry name" value="NPHP3_N"/>
    <property type="match status" value="1"/>
</dbReference>
<feature type="repeat" description="WD" evidence="3">
    <location>
        <begin position="1024"/>
        <end position="1065"/>
    </location>
</feature>
<feature type="repeat" description="WD" evidence="3">
    <location>
        <begin position="988"/>
        <end position="1022"/>
    </location>
</feature>
<dbReference type="InterPro" id="IPR027417">
    <property type="entry name" value="P-loop_NTPase"/>
</dbReference>
<feature type="repeat" description="WD" evidence="3">
    <location>
        <begin position="1197"/>
        <end position="1239"/>
    </location>
</feature>